<evidence type="ECO:0000313" key="2">
    <source>
        <dbReference type="EMBL" id="GKX56525.1"/>
    </source>
</evidence>
<keyword evidence="1" id="KW-0732">Signal</keyword>
<protein>
    <submittedName>
        <fullName evidence="2">Uncharacterized protein</fullName>
    </submittedName>
</protein>
<evidence type="ECO:0000256" key="1">
    <source>
        <dbReference type="SAM" id="SignalP"/>
    </source>
</evidence>
<feature type="chain" id="PRO_5043562844" evidence="1">
    <location>
        <begin position="26"/>
        <end position="128"/>
    </location>
</feature>
<reference evidence="2" key="1">
    <citation type="submission" date="2022-06" db="EMBL/GenBank/DDBJ databases">
        <title>Draft genome sequences of Leminorella grimontii str. JCM5902.</title>
        <authorList>
            <person name="Wakabayashi Y."/>
            <person name="Kojima K."/>
        </authorList>
    </citation>
    <scope>NUCLEOTIDE SEQUENCE</scope>
    <source>
        <strain evidence="2">JCM 5902</strain>
    </source>
</reference>
<name>A0AAV5N4P7_9GAMM</name>
<feature type="signal peptide" evidence="1">
    <location>
        <begin position="1"/>
        <end position="25"/>
    </location>
</feature>
<comment type="caution">
    <text evidence="2">The sequence shown here is derived from an EMBL/GenBank/DDBJ whole genome shotgun (WGS) entry which is preliminary data.</text>
</comment>
<accession>A0AAV5N4P7</accession>
<proteinExistence type="predicted"/>
<dbReference type="Proteomes" id="UP001058124">
    <property type="component" value="Unassembled WGS sequence"/>
</dbReference>
<keyword evidence="3" id="KW-1185">Reference proteome</keyword>
<evidence type="ECO:0000313" key="3">
    <source>
        <dbReference type="Proteomes" id="UP001058124"/>
    </source>
</evidence>
<dbReference type="AlphaFoldDB" id="A0AAV5N4P7"/>
<dbReference type="EMBL" id="BRLH01000006">
    <property type="protein sequence ID" value="GKX56525.1"/>
    <property type="molecule type" value="Genomic_DNA"/>
</dbReference>
<organism evidence="2 3">
    <name type="scientific">Leminorella grimontii</name>
    <dbReference type="NCBI Taxonomy" id="82981"/>
    <lineage>
        <taxon>Bacteria</taxon>
        <taxon>Pseudomonadati</taxon>
        <taxon>Pseudomonadota</taxon>
        <taxon>Gammaproteobacteria</taxon>
        <taxon>Enterobacterales</taxon>
        <taxon>Budviciaceae</taxon>
        <taxon>Leminorella</taxon>
    </lineage>
</organism>
<gene>
    <name evidence="2" type="ORF">SOASR030_26370</name>
</gene>
<sequence>MGVRKTWVCCLAAGCISALSVNAAADPDALLFIDSSRIEQQLLVIEFDREMSYSPTLQQRLHVQVVDVNPDSRPFSGSLDYGRDLHGEWVARYRPGRLPYLVCFRKGKETHRQELHQSSEIRICINKE</sequence>